<protein>
    <recommendedName>
        <fullName evidence="2">PWWP domain-containing protein</fullName>
    </recommendedName>
</protein>
<sequence length="340" mass="39485">MTSHKDKRAKHNSNNNSHANVNVNANINSWKTGDLVLCKVGSFPPWPAVIFPQRFLRNDVYKKKKPERIAVSFFNDPTYYWEFPHKLTALTPKLIDSTLKNNSNANSMNDALFIAYKEAKKYIDLESFITAKFIQEDRLNDYSDEIDLNGPLINGEDPFITKEMLTEKQNDSSNSYNDNDKFDNKGEEDGGEFSTKNRNSRLKLDHNGIANIKSKTTTTKKRSHSKLDISRQTEIASLFRRRIQANLIQRDEPPTIEGIEESHKLLNKIYENLDTEPPFFDLNTLRKTKLHKLLRVIVNNYKLEEFHQICKDILAHWATMIIQLKKEREEAKKIGKKTIL</sequence>
<comment type="caution">
    <text evidence="3">The sequence shown here is derived from an EMBL/GenBank/DDBJ whole genome shotgun (WGS) entry which is preliminary data.</text>
</comment>
<dbReference type="InterPro" id="IPR000313">
    <property type="entry name" value="PWWP_dom"/>
</dbReference>
<dbReference type="Gene3D" id="2.30.30.140">
    <property type="match status" value="1"/>
</dbReference>
<proteinExistence type="predicted"/>
<gene>
    <name evidence="3" type="ORF">RI543_005158</name>
</gene>
<evidence type="ECO:0000313" key="3">
    <source>
        <dbReference type="EMBL" id="KAK5773636.1"/>
    </source>
</evidence>
<feature type="compositionally biased region" description="Low complexity" evidence="1">
    <location>
        <begin position="12"/>
        <end position="21"/>
    </location>
</feature>
<evidence type="ECO:0000313" key="4">
    <source>
        <dbReference type="Proteomes" id="UP001306508"/>
    </source>
</evidence>
<feature type="compositionally biased region" description="Basic residues" evidence="1">
    <location>
        <begin position="1"/>
        <end position="11"/>
    </location>
</feature>
<dbReference type="Pfam" id="PF00855">
    <property type="entry name" value="PWWP"/>
    <property type="match status" value="1"/>
</dbReference>
<name>A0AAN8A6D0_9SACH</name>
<dbReference type="SUPFAM" id="SSF63748">
    <property type="entry name" value="Tudor/PWWP/MBT"/>
    <property type="match status" value="1"/>
</dbReference>
<feature type="region of interest" description="Disordered" evidence="1">
    <location>
        <begin position="1"/>
        <end position="21"/>
    </location>
</feature>
<keyword evidence="4" id="KW-1185">Reference proteome</keyword>
<organism evidence="3 4">
    <name type="scientific">Arxiozyma heterogenica</name>
    <dbReference type="NCBI Taxonomy" id="278026"/>
    <lineage>
        <taxon>Eukaryota</taxon>
        <taxon>Fungi</taxon>
        <taxon>Dikarya</taxon>
        <taxon>Ascomycota</taxon>
        <taxon>Saccharomycotina</taxon>
        <taxon>Saccharomycetes</taxon>
        <taxon>Saccharomycetales</taxon>
        <taxon>Saccharomycetaceae</taxon>
        <taxon>Arxiozyma</taxon>
    </lineage>
</organism>
<dbReference type="EMBL" id="JAWIZZ010000073">
    <property type="protein sequence ID" value="KAK5773636.1"/>
    <property type="molecule type" value="Genomic_DNA"/>
</dbReference>
<evidence type="ECO:0000259" key="2">
    <source>
        <dbReference type="PROSITE" id="PS50812"/>
    </source>
</evidence>
<feature type="region of interest" description="Disordered" evidence="1">
    <location>
        <begin position="167"/>
        <end position="200"/>
    </location>
</feature>
<accession>A0AAN8A6D0</accession>
<feature type="compositionally biased region" description="Basic and acidic residues" evidence="1">
    <location>
        <begin position="178"/>
        <end position="188"/>
    </location>
</feature>
<dbReference type="SMART" id="SM00293">
    <property type="entry name" value="PWWP"/>
    <property type="match status" value="1"/>
</dbReference>
<reference evidence="4" key="1">
    <citation type="submission" date="2023-07" db="EMBL/GenBank/DDBJ databases">
        <title>A draft genome of Kazachstania heterogenica Y-27499.</title>
        <authorList>
            <person name="Donic C."/>
            <person name="Kralova J.S."/>
            <person name="Fidel L."/>
            <person name="Ben-Dor S."/>
            <person name="Jung S."/>
        </authorList>
    </citation>
    <scope>NUCLEOTIDE SEQUENCE [LARGE SCALE GENOMIC DNA]</scope>
    <source>
        <strain evidence="4">Y27499</strain>
    </source>
</reference>
<dbReference type="Proteomes" id="UP001306508">
    <property type="component" value="Unassembled WGS sequence"/>
</dbReference>
<evidence type="ECO:0000256" key="1">
    <source>
        <dbReference type="SAM" id="MobiDB-lite"/>
    </source>
</evidence>
<dbReference type="PROSITE" id="PS50812">
    <property type="entry name" value="PWWP"/>
    <property type="match status" value="1"/>
</dbReference>
<feature type="domain" description="PWWP" evidence="2">
    <location>
        <begin position="32"/>
        <end position="93"/>
    </location>
</feature>
<dbReference type="AlphaFoldDB" id="A0AAN8A6D0"/>